<organism evidence="2 3">
    <name type="scientific">Pseudomonas syringae pv. maculicola</name>
    <dbReference type="NCBI Taxonomy" id="59511"/>
    <lineage>
        <taxon>Bacteria</taxon>
        <taxon>Pseudomonadati</taxon>
        <taxon>Pseudomonadota</taxon>
        <taxon>Gammaproteobacteria</taxon>
        <taxon>Pseudomonadales</taxon>
        <taxon>Pseudomonadaceae</taxon>
        <taxon>Pseudomonas</taxon>
    </lineage>
</organism>
<comment type="caution">
    <text evidence="2">The sequence shown here is derived from an EMBL/GenBank/DDBJ whole genome shotgun (WGS) entry which is preliminary data.</text>
</comment>
<name>A0A3M2W374_PSEYM</name>
<evidence type="ECO:0000256" key="1">
    <source>
        <dbReference type="SAM" id="MobiDB-lite"/>
    </source>
</evidence>
<feature type="compositionally biased region" description="Gly residues" evidence="1">
    <location>
        <begin position="1"/>
        <end position="12"/>
    </location>
</feature>
<evidence type="ECO:0000313" key="2">
    <source>
        <dbReference type="EMBL" id="RML46007.1"/>
    </source>
</evidence>
<sequence length="55" mass="5753">MPITKGGTGGTDGPSARSGIGLGTTDVATFRALELTHTTPWIDFHFNNTAADYDV</sequence>
<dbReference type="Proteomes" id="UP000282378">
    <property type="component" value="Unassembled WGS sequence"/>
</dbReference>
<dbReference type="AlphaFoldDB" id="A0A3M2W374"/>
<dbReference type="EMBL" id="RBNL01003708">
    <property type="protein sequence ID" value="RML46007.1"/>
    <property type="molecule type" value="Genomic_DNA"/>
</dbReference>
<feature type="non-terminal residue" evidence="2">
    <location>
        <position position="55"/>
    </location>
</feature>
<accession>A0A3M2W374</accession>
<protein>
    <submittedName>
        <fullName evidence="2">Tail fiber domain protein</fullName>
    </submittedName>
</protein>
<feature type="region of interest" description="Disordered" evidence="1">
    <location>
        <begin position="1"/>
        <end position="21"/>
    </location>
</feature>
<reference evidence="2 3" key="1">
    <citation type="submission" date="2018-08" db="EMBL/GenBank/DDBJ databases">
        <title>Recombination of ecologically and evolutionarily significant loci maintains genetic cohesion in the Pseudomonas syringae species complex.</title>
        <authorList>
            <person name="Dillon M."/>
            <person name="Thakur S."/>
            <person name="Almeida R.N.D."/>
            <person name="Weir B.S."/>
            <person name="Guttman D.S."/>
        </authorList>
    </citation>
    <scope>NUCLEOTIDE SEQUENCE [LARGE SCALE GENOMIC DNA]</scope>
    <source>
        <strain evidence="2 3">88_10</strain>
    </source>
</reference>
<gene>
    <name evidence="2" type="ORF">APX70_08193</name>
</gene>
<evidence type="ECO:0000313" key="3">
    <source>
        <dbReference type="Proteomes" id="UP000282378"/>
    </source>
</evidence>
<proteinExistence type="predicted"/>